<dbReference type="InterPro" id="IPR004107">
    <property type="entry name" value="Integrase_SAM-like_N"/>
</dbReference>
<dbReference type="RefSeq" id="WP_043665655.1">
    <property type="nucleotide sequence ID" value="NZ_JSEG01000018.1"/>
</dbReference>
<evidence type="ECO:0000256" key="3">
    <source>
        <dbReference type="ARBA" id="ARBA00022908"/>
    </source>
</evidence>
<sequence length="385" mass="44824">MKGSVRKRGNFWSYYFNVGKVDGKYKKKEKGGFNTKKEAENALRDAIKKYELCGEVFEPSDVSIEDYFNYWFENYVLVNCKLNTQSYYRRILDNHIIPYFKDYKLKHLKADVLQKFLNYKKRNGLSKSSITNFYGVLSGALKYAVYPCNYIKENPMQYVNIPKYDEAQKEAKDLKIITVEEFTQIINRFPMGSSFYIPLQIGFNTGMRGGEIVALTWNNVDLEHGIIHVKHTLIETGTKGMKEFKLGTPKTKSSYRSIHIGSALIDILRIHKEWQLKNKEKYGEWYHNSNFVCTKENGEPITTNTYKYLSRVVNNELEINFSMHSLRHTHATLLLENGANIKDIQKRLGHSKLATTMDTYSHVTDKMKNNTVFIFDNIAKNLPPI</sequence>
<dbReference type="InterPro" id="IPR028259">
    <property type="entry name" value="AP2-like_int_N"/>
</dbReference>
<proteinExistence type="inferred from homology"/>
<dbReference type="AlphaFoldDB" id="A0A2S7FB98"/>
<evidence type="ECO:0000313" key="10">
    <source>
        <dbReference type="Proteomes" id="UP000238081"/>
    </source>
</evidence>
<dbReference type="InterPro" id="IPR044068">
    <property type="entry name" value="CB"/>
</dbReference>
<dbReference type="GO" id="GO:0006310">
    <property type="term" value="P:DNA recombination"/>
    <property type="evidence" value="ECO:0007669"/>
    <property type="project" value="UniProtKB-KW"/>
</dbReference>
<accession>A0A2S7FB98</accession>
<dbReference type="SUPFAM" id="SSF56349">
    <property type="entry name" value="DNA breaking-rejoining enzymes"/>
    <property type="match status" value="1"/>
</dbReference>
<keyword evidence="3" id="KW-0229">DNA integration</keyword>
<keyword evidence="4 6" id="KW-0238">DNA-binding</keyword>
<dbReference type="PANTHER" id="PTHR30349">
    <property type="entry name" value="PHAGE INTEGRASE-RELATED"/>
    <property type="match status" value="1"/>
</dbReference>
<evidence type="ECO:0000256" key="2">
    <source>
        <dbReference type="ARBA" id="ARBA00008857"/>
    </source>
</evidence>
<evidence type="ECO:0000256" key="1">
    <source>
        <dbReference type="ARBA" id="ARBA00003283"/>
    </source>
</evidence>
<dbReference type="Gene3D" id="1.10.150.130">
    <property type="match status" value="1"/>
</dbReference>
<dbReference type="InterPro" id="IPR013762">
    <property type="entry name" value="Integrase-like_cat_sf"/>
</dbReference>
<feature type="domain" description="Tyr recombinase" evidence="7">
    <location>
        <begin position="172"/>
        <end position="373"/>
    </location>
</feature>
<dbReference type="EMBL" id="LRDH01000102">
    <property type="protein sequence ID" value="PPV15091.1"/>
    <property type="molecule type" value="Genomic_DNA"/>
</dbReference>
<feature type="domain" description="Core-binding (CB)" evidence="8">
    <location>
        <begin position="58"/>
        <end position="145"/>
    </location>
</feature>
<dbReference type="PROSITE" id="PS51900">
    <property type="entry name" value="CB"/>
    <property type="match status" value="1"/>
</dbReference>
<evidence type="ECO:0000256" key="4">
    <source>
        <dbReference type="ARBA" id="ARBA00023125"/>
    </source>
</evidence>
<comment type="function">
    <text evidence="1">Site-specific tyrosine recombinase, which acts by catalyzing the cutting and rejoining of the recombining DNA molecules.</text>
</comment>
<dbReference type="InterPro" id="IPR002104">
    <property type="entry name" value="Integrase_catalytic"/>
</dbReference>
<evidence type="ECO:0000259" key="7">
    <source>
        <dbReference type="PROSITE" id="PS51898"/>
    </source>
</evidence>
<dbReference type="InterPro" id="IPR050090">
    <property type="entry name" value="Tyrosine_recombinase_XerCD"/>
</dbReference>
<gene>
    <name evidence="9" type="ORF">AWN73_12495</name>
</gene>
<dbReference type="Pfam" id="PF00589">
    <property type="entry name" value="Phage_integrase"/>
    <property type="match status" value="1"/>
</dbReference>
<dbReference type="GO" id="GO:0015074">
    <property type="term" value="P:DNA integration"/>
    <property type="evidence" value="ECO:0007669"/>
    <property type="project" value="UniProtKB-KW"/>
</dbReference>
<dbReference type="InterPro" id="IPR011010">
    <property type="entry name" value="DNA_brk_join_enz"/>
</dbReference>
<dbReference type="Proteomes" id="UP000238081">
    <property type="component" value="Unassembled WGS sequence"/>
</dbReference>
<reference evidence="9 10" key="1">
    <citation type="submission" date="2016-01" db="EMBL/GenBank/DDBJ databases">
        <title>Characterization of the Clostridium difficile lineages that are prevalent in Hong Kong and China.</title>
        <authorList>
            <person name="Kwok J.S.-L."/>
            <person name="Lam W.-Y."/>
            <person name="Ip M."/>
            <person name="Chan T.-F."/>
            <person name="Hawkey P.M."/>
            <person name="Tsui S.K.-W."/>
        </authorList>
    </citation>
    <scope>NUCLEOTIDE SEQUENCE [LARGE SCALE GENOMIC DNA]</scope>
    <source>
        <strain evidence="9 10">300064</strain>
    </source>
</reference>
<dbReference type="Pfam" id="PF14657">
    <property type="entry name" value="Arm-DNA-bind_4"/>
    <property type="match status" value="1"/>
</dbReference>
<name>A0A2S7FB98_CLOBU</name>
<organism evidence="9 10">
    <name type="scientific">Clostridium butyricum</name>
    <dbReference type="NCBI Taxonomy" id="1492"/>
    <lineage>
        <taxon>Bacteria</taxon>
        <taxon>Bacillati</taxon>
        <taxon>Bacillota</taxon>
        <taxon>Clostridia</taxon>
        <taxon>Eubacteriales</taxon>
        <taxon>Clostridiaceae</taxon>
        <taxon>Clostridium</taxon>
    </lineage>
</organism>
<dbReference type="Gene3D" id="1.10.443.10">
    <property type="entry name" value="Intergrase catalytic core"/>
    <property type="match status" value="1"/>
</dbReference>
<evidence type="ECO:0000256" key="5">
    <source>
        <dbReference type="ARBA" id="ARBA00023172"/>
    </source>
</evidence>
<evidence type="ECO:0000313" key="9">
    <source>
        <dbReference type="EMBL" id="PPV15091.1"/>
    </source>
</evidence>
<dbReference type="InterPro" id="IPR010998">
    <property type="entry name" value="Integrase_recombinase_N"/>
</dbReference>
<comment type="caution">
    <text evidence="9">The sequence shown here is derived from an EMBL/GenBank/DDBJ whole genome shotgun (WGS) entry which is preliminary data.</text>
</comment>
<dbReference type="PROSITE" id="PS51898">
    <property type="entry name" value="TYR_RECOMBINASE"/>
    <property type="match status" value="1"/>
</dbReference>
<evidence type="ECO:0000256" key="6">
    <source>
        <dbReference type="PROSITE-ProRule" id="PRU01248"/>
    </source>
</evidence>
<dbReference type="CDD" id="cd01189">
    <property type="entry name" value="INT_ICEBs1_C_like"/>
    <property type="match status" value="1"/>
</dbReference>
<dbReference type="GO" id="GO:0003677">
    <property type="term" value="F:DNA binding"/>
    <property type="evidence" value="ECO:0007669"/>
    <property type="project" value="UniProtKB-UniRule"/>
</dbReference>
<protein>
    <submittedName>
        <fullName evidence="9">Integrase</fullName>
    </submittedName>
</protein>
<dbReference type="PANTHER" id="PTHR30349:SF64">
    <property type="entry name" value="PROPHAGE INTEGRASE INTD-RELATED"/>
    <property type="match status" value="1"/>
</dbReference>
<comment type="similarity">
    <text evidence="2">Belongs to the 'phage' integrase family.</text>
</comment>
<evidence type="ECO:0000259" key="8">
    <source>
        <dbReference type="PROSITE" id="PS51900"/>
    </source>
</evidence>
<keyword evidence="5" id="KW-0233">DNA recombination</keyword>
<dbReference type="Pfam" id="PF14659">
    <property type="entry name" value="Phage_int_SAM_3"/>
    <property type="match status" value="1"/>
</dbReference>